<dbReference type="EMBL" id="KQ971372">
    <property type="protein sequence ID" value="KYB25343.1"/>
    <property type="molecule type" value="Genomic_DNA"/>
</dbReference>
<organism evidence="1 2">
    <name type="scientific">Tribolium castaneum</name>
    <name type="common">Red flour beetle</name>
    <dbReference type="NCBI Taxonomy" id="7070"/>
    <lineage>
        <taxon>Eukaryota</taxon>
        <taxon>Metazoa</taxon>
        <taxon>Ecdysozoa</taxon>
        <taxon>Arthropoda</taxon>
        <taxon>Hexapoda</taxon>
        <taxon>Insecta</taxon>
        <taxon>Pterygota</taxon>
        <taxon>Neoptera</taxon>
        <taxon>Endopterygota</taxon>
        <taxon>Coleoptera</taxon>
        <taxon>Polyphaga</taxon>
        <taxon>Cucujiformia</taxon>
        <taxon>Tenebrionidae</taxon>
        <taxon>Tenebrionidae incertae sedis</taxon>
        <taxon>Tribolium</taxon>
    </lineage>
</organism>
<reference evidence="1 2" key="1">
    <citation type="journal article" date="2008" name="Nature">
        <title>The genome of the model beetle and pest Tribolium castaneum.</title>
        <authorList>
            <consortium name="Tribolium Genome Sequencing Consortium"/>
            <person name="Richards S."/>
            <person name="Gibbs R.A."/>
            <person name="Weinstock G.M."/>
            <person name="Brown S.J."/>
            <person name="Denell R."/>
            <person name="Beeman R.W."/>
            <person name="Gibbs R."/>
            <person name="Beeman R.W."/>
            <person name="Brown S.J."/>
            <person name="Bucher G."/>
            <person name="Friedrich M."/>
            <person name="Grimmelikhuijzen C.J."/>
            <person name="Klingler M."/>
            <person name="Lorenzen M."/>
            <person name="Richards S."/>
            <person name="Roth S."/>
            <person name="Schroder R."/>
            <person name="Tautz D."/>
            <person name="Zdobnov E.M."/>
            <person name="Muzny D."/>
            <person name="Gibbs R.A."/>
            <person name="Weinstock G.M."/>
            <person name="Attaway T."/>
            <person name="Bell S."/>
            <person name="Buhay C.J."/>
            <person name="Chandrabose M.N."/>
            <person name="Chavez D."/>
            <person name="Clerk-Blankenburg K.P."/>
            <person name="Cree A."/>
            <person name="Dao M."/>
            <person name="Davis C."/>
            <person name="Chacko J."/>
            <person name="Dinh H."/>
            <person name="Dugan-Rocha S."/>
            <person name="Fowler G."/>
            <person name="Garner T.T."/>
            <person name="Garnes J."/>
            <person name="Gnirke A."/>
            <person name="Hawes A."/>
            <person name="Hernandez J."/>
            <person name="Hines S."/>
            <person name="Holder M."/>
            <person name="Hume J."/>
            <person name="Jhangiani S.N."/>
            <person name="Joshi V."/>
            <person name="Khan Z.M."/>
            <person name="Jackson L."/>
            <person name="Kovar C."/>
            <person name="Kowis A."/>
            <person name="Lee S."/>
            <person name="Lewis L.R."/>
            <person name="Margolis J."/>
            <person name="Morgan M."/>
            <person name="Nazareth L.V."/>
            <person name="Nguyen N."/>
            <person name="Okwuonu G."/>
            <person name="Parker D."/>
            <person name="Richards S."/>
            <person name="Ruiz S.J."/>
            <person name="Santibanez J."/>
            <person name="Savard J."/>
            <person name="Scherer S.E."/>
            <person name="Schneider B."/>
            <person name="Sodergren E."/>
            <person name="Tautz D."/>
            <person name="Vattahil S."/>
            <person name="Villasana D."/>
            <person name="White C.S."/>
            <person name="Wright R."/>
            <person name="Park Y."/>
            <person name="Beeman R.W."/>
            <person name="Lord J."/>
            <person name="Oppert B."/>
            <person name="Lorenzen M."/>
            <person name="Brown S."/>
            <person name="Wang L."/>
            <person name="Savard J."/>
            <person name="Tautz D."/>
            <person name="Richards S."/>
            <person name="Weinstock G."/>
            <person name="Gibbs R.A."/>
            <person name="Liu Y."/>
            <person name="Worley K."/>
            <person name="Weinstock G."/>
            <person name="Elsik C.G."/>
            <person name="Reese J.T."/>
            <person name="Elhaik E."/>
            <person name="Landan G."/>
            <person name="Graur D."/>
            <person name="Arensburger P."/>
            <person name="Atkinson P."/>
            <person name="Beeman R.W."/>
            <person name="Beidler J."/>
            <person name="Brown S.J."/>
            <person name="Demuth J.P."/>
            <person name="Drury D.W."/>
            <person name="Du Y.Z."/>
            <person name="Fujiwara H."/>
            <person name="Lorenzen M."/>
            <person name="Maselli V."/>
            <person name="Osanai M."/>
            <person name="Park Y."/>
            <person name="Robertson H.M."/>
            <person name="Tu Z."/>
            <person name="Wang J.J."/>
            <person name="Wang S."/>
            <person name="Richards S."/>
            <person name="Song H."/>
            <person name="Zhang L."/>
            <person name="Sodergren E."/>
            <person name="Werner D."/>
            <person name="Stanke M."/>
            <person name="Morgenstern B."/>
            <person name="Solovyev V."/>
            <person name="Kosarev P."/>
            <person name="Brown G."/>
            <person name="Chen H.C."/>
            <person name="Ermolaeva O."/>
            <person name="Hlavina W."/>
            <person name="Kapustin Y."/>
            <person name="Kiryutin B."/>
            <person name="Kitts P."/>
            <person name="Maglott D."/>
            <person name="Pruitt K."/>
            <person name="Sapojnikov V."/>
            <person name="Souvorov A."/>
            <person name="Mackey A.J."/>
            <person name="Waterhouse R.M."/>
            <person name="Wyder S."/>
            <person name="Zdobnov E.M."/>
            <person name="Zdobnov E.M."/>
            <person name="Wyder S."/>
            <person name="Kriventseva E.V."/>
            <person name="Kadowaki T."/>
            <person name="Bork P."/>
            <person name="Aranda M."/>
            <person name="Bao R."/>
            <person name="Beermann A."/>
            <person name="Berns N."/>
            <person name="Bolognesi R."/>
            <person name="Bonneton F."/>
            <person name="Bopp D."/>
            <person name="Brown S.J."/>
            <person name="Bucher G."/>
            <person name="Butts T."/>
            <person name="Chaumot A."/>
            <person name="Denell R.E."/>
            <person name="Ferrier D.E."/>
            <person name="Friedrich M."/>
            <person name="Gordon C.M."/>
            <person name="Jindra M."/>
            <person name="Klingler M."/>
            <person name="Lan Q."/>
            <person name="Lattorff H.M."/>
            <person name="Laudet V."/>
            <person name="von Levetsow C."/>
            <person name="Liu Z."/>
            <person name="Lutz R."/>
            <person name="Lynch J.A."/>
            <person name="da Fonseca R.N."/>
            <person name="Posnien N."/>
            <person name="Reuter R."/>
            <person name="Roth S."/>
            <person name="Savard J."/>
            <person name="Schinko J.B."/>
            <person name="Schmitt C."/>
            <person name="Schoppmeier M."/>
            <person name="Schroder R."/>
            <person name="Shippy T.D."/>
            <person name="Simonnet F."/>
            <person name="Marques-Souza H."/>
            <person name="Tautz D."/>
            <person name="Tomoyasu Y."/>
            <person name="Trauner J."/>
            <person name="Van der Zee M."/>
            <person name="Vervoort M."/>
            <person name="Wittkopp N."/>
            <person name="Wimmer E.A."/>
            <person name="Yang X."/>
            <person name="Jones A.K."/>
            <person name="Sattelle D.B."/>
            <person name="Ebert P.R."/>
            <person name="Nelson D."/>
            <person name="Scott J.G."/>
            <person name="Beeman R.W."/>
            <person name="Muthukrishnan S."/>
            <person name="Kramer K.J."/>
            <person name="Arakane Y."/>
            <person name="Beeman R.W."/>
            <person name="Zhu Q."/>
            <person name="Hogenkamp D."/>
            <person name="Dixit R."/>
            <person name="Oppert B."/>
            <person name="Jiang H."/>
            <person name="Zou Z."/>
            <person name="Marshall J."/>
            <person name="Elpidina E."/>
            <person name="Vinokurov K."/>
            <person name="Oppert C."/>
            <person name="Zou Z."/>
            <person name="Evans J."/>
            <person name="Lu Z."/>
            <person name="Zhao P."/>
            <person name="Sumathipala N."/>
            <person name="Altincicek B."/>
            <person name="Vilcinskas A."/>
            <person name="Williams M."/>
            <person name="Hultmark D."/>
            <person name="Hetru C."/>
            <person name="Jiang H."/>
            <person name="Grimmelikhuijzen C.J."/>
            <person name="Hauser F."/>
            <person name="Cazzamali G."/>
            <person name="Williamson M."/>
            <person name="Park Y."/>
            <person name="Li B."/>
            <person name="Tanaka Y."/>
            <person name="Predel R."/>
            <person name="Neupert S."/>
            <person name="Schachtner J."/>
            <person name="Verleyen P."/>
            <person name="Raible F."/>
            <person name="Bork P."/>
            <person name="Friedrich M."/>
            <person name="Walden K.K."/>
            <person name="Robertson H.M."/>
            <person name="Angeli S."/>
            <person name="Foret S."/>
            <person name="Bucher G."/>
            <person name="Schuetz S."/>
            <person name="Maleszka R."/>
            <person name="Wimmer E.A."/>
            <person name="Beeman R.W."/>
            <person name="Lorenzen M."/>
            <person name="Tomoyasu Y."/>
            <person name="Miller S.C."/>
            <person name="Grossmann D."/>
            <person name="Bucher G."/>
        </authorList>
    </citation>
    <scope>NUCLEOTIDE SEQUENCE [LARGE SCALE GENOMIC DNA]</scope>
    <source>
        <strain evidence="1 2">Georgia GA2</strain>
    </source>
</reference>
<evidence type="ECO:0000313" key="1">
    <source>
        <dbReference type="EMBL" id="KYB25343.1"/>
    </source>
</evidence>
<dbReference type="Proteomes" id="UP000007266">
    <property type="component" value="Linkage group 9"/>
</dbReference>
<gene>
    <name evidence="1" type="primary">AUGUSTUS-3.0.2_34889</name>
    <name evidence="1" type="ORF">TcasGA2_TC034889</name>
</gene>
<keyword evidence="2" id="KW-1185">Reference proteome</keyword>
<dbReference type="AlphaFoldDB" id="A0A139WBR4"/>
<dbReference type="InParanoid" id="A0A139WBR4"/>
<proteinExistence type="predicted"/>
<evidence type="ECO:0000313" key="2">
    <source>
        <dbReference type="Proteomes" id="UP000007266"/>
    </source>
</evidence>
<accession>A0A139WBR4</accession>
<reference evidence="1 2" key="2">
    <citation type="journal article" date="2010" name="Nucleic Acids Res.">
        <title>BeetleBase in 2010: revisions to provide comprehensive genomic information for Tribolium castaneum.</title>
        <authorList>
            <person name="Kim H.S."/>
            <person name="Murphy T."/>
            <person name="Xia J."/>
            <person name="Caragea D."/>
            <person name="Park Y."/>
            <person name="Beeman R.W."/>
            <person name="Lorenzen M.D."/>
            <person name="Butcher S."/>
            <person name="Manak J.R."/>
            <person name="Brown S.J."/>
        </authorList>
    </citation>
    <scope>GENOME REANNOTATION</scope>
    <source>
        <strain evidence="1 2">Georgia GA2</strain>
    </source>
</reference>
<protein>
    <submittedName>
        <fullName evidence="1">Uncharacterized protein</fullName>
    </submittedName>
</protein>
<sequence>MVKPPSKLVCGQGSDRSFSFHVPVGQMLIVDPVFELDHIDQCLIYFYNFVVHIGTC</sequence>
<name>A0A139WBR4_TRICA</name>